<reference evidence="3" key="1">
    <citation type="submission" date="2022-01" db="EMBL/GenBank/DDBJ databases">
        <authorList>
            <person name="Braso-Vives M."/>
        </authorList>
    </citation>
    <scope>NUCLEOTIDE SEQUENCE</scope>
</reference>
<evidence type="ECO:0000256" key="1">
    <source>
        <dbReference type="SAM" id="MobiDB-lite"/>
    </source>
</evidence>
<sequence>MVDLSGSGPDAPLEHAFDNRLFIIPAAIIMLIIGLAGYKLYSSVSSRERAREEKRQRRKERKDVKTTDKKKK</sequence>
<name>A0A8K0EFY7_BRALA</name>
<gene>
    <name evidence="3" type="primary">Hypp9109</name>
    <name evidence="3" type="ORF">BLAG_LOCUS11966</name>
</gene>
<evidence type="ECO:0000256" key="2">
    <source>
        <dbReference type="SAM" id="Phobius"/>
    </source>
</evidence>
<keyword evidence="2" id="KW-0472">Membrane</keyword>
<feature type="compositionally biased region" description="Basic and acidic residues" evidence="1">
    <location>
        <begin position="46"/>
        <end position="72"/>
    </location>
</feature>
<dbReference type="Proteomes" id="UP000838412">
    <property type="component" value="Chromosome 19"/>
</dbReference>
<accession>A0A8K0EFY7</accession>
<evidence type="ECO:0000313" key="4">
    <source>
        <dbReference type="Proteomes" id="UP000838412"/>
    </source>
</evidence>
<keyword evidence="2" id="KW-0812">Transmembrane</keyword>
<feature type="region of interest" description="Disordered" evidence="1">
    <location>
        <begin position="44"/>
        <end position="72"/>
    </location>
</feature>
<proteinExistence type="predicted"/>
<keyword evidence="4" id="KW-1185">Reference proteome</keyword>
<organism evidence="3 4">
    <name type="scientific">Branchiostoma lanceolatum</name>
    <name type="common">Common lancelet</name>
    <name type="synonym">Amphioxus lanceolatum</name>
    <dbReference type="NCBI Taxonomy" id="7740"/>
    <lineage>
        <taxon>Eukaryota</taxon>
        <taxon>Metazoa</taxon>
        <taxon>Chordata</taxon>
        <taxon>Cephalochordata</taxon>
        <taxon>Leptocardii</taxon>
        <taxon>Amphioxiformes</taxon>
        <taxon>Branchiostomatidae</taxon>
        <taxon>Branchiostoma</taxon>
    </lineage>
</organism>
<feature type="transmembrane region" description="Helical" evidence="2">
    <location>
        <begin position="20"/>
        <end position="41"/>
    </location>
</feature>
<evidence type="ECO:0000313" key="3">
    <source>
        <dbReference type="EMBL" id="CAH1251641.1"/>
    </source>
</evidence>
<keyword evidence="2" id="KW-1133">Transmembrane helix</keyword>
<dbReference type="AlphaFoldDB" id="A0A8K0EFY7"/>
<protein>
    <submittedName>
        <fullName evidence="3">Hypp9109 protein</fullName>
    </submittedName>
</protein>
<dbReference type="EMBL" id="OV696704">
    <property type="protein sequence ID" value="CAH1251641.1"/>
    <property type="molecule type" value="Genomic_DNA"/>
</dbReference>